<organism evidence="9 10">
    <name type="scientific">Candidatus Nitrosocosmicus franklandianus</name>
    <dbReference type="NCBI Taxonomy" id="1798806"/>
    <lineage>
        <taxon>Archaea</taxon>
        <taxon>Nitrososphaerota</taxon>
        <taxon>Nitrososphaeria</taxon>
        <taxon>Nitrososphaerales</taxon>
        <taxon>Nitrososphaeraceae</taxon>
        <taxon>Candidatus Nitrosocosmicus</taxon>
    </lineage>
</organism>
<feature type="transmembrane region" description="Helical" evidence="8">
    <location>
        <begin position="44"/>
        <end position="64"/>
    </location>
</feature>
<evidence type="ECO:0000256" key="3">
    <source>
        <dbReference type="ARBA" id="ARBA00022448"/>
    </source>
</evidence>
<evidence type="ECO:0000256" key="6">
    <source>
        <dbReference type="ARBA" id="ARBA00022989"/>
    </source>
</evidence>
<sequence>MSKESKSIFQPSLRNKFLIEIIGTFILVYAIASAATVYSDSGQLGVIGIGLVHALVLTAIVYAIGYRSGAQVNPAVTIGLLVAKKITGKEAVVYIIAQIIGAVIAASVVYSIFGSEMSASVTLPAQDNVIRSLILETVMTFTLVYVVLATTTSKNFKIVPLAGLAIGFTLGLNVIFGGAITGGSLNPARSFGPALIMFDFNYHWIYWVAPIIGGLIAAGVYKVVHTKEEQEEEKLPPK</sequence>
<keyword evidence="5 8" id="KW-0812">Transmembrane</keyword>
<evidence type="ECO:0000256" key="1">
    <source>
        <dbReference type="ARBA" id="ARBA00004651"/>
    </source>
</evidence>
<keyword evidence="6 8" id="KW-1133">Transmembrane helix</keyword>
<dbReference type="PANTHER" id="PTHR19139:SF199">
    <property type="entry name" value="MIP17260P"/>
    <property type="match status" value="1"/>
</dbReference>
<evidence type="ECO:0000256" key="8">
    <source>
        <dbReference type="SAM" id="Phobius"/>
    </source>
</evidence>
<dbReference type="InterPro" id="IPR023271">
    <property type="entry name" value="Aquaporin-like"/>
</dbReference>
<evidence type="ECO:0000256" key="2">
    <source>
        <dbReference type="ARBA" id="ARBA00006175"/>
    </source>
</evidence>
<dbReference type="Gene3D" id="1.20.1080.10">
    <property type="entry name" value="Glycerol uptake facilitator protein"/>
    <property type="match status" value="1"/>
</dbReference>
<dbReference type="PRINTS" id="PR00783">
    <property type="entry name" value="MINTRINSICP"/>
</dbReference>
<dbReference type="AlphaFoldDB" id="A0A484I4X9"/>
<protein>
    <submittedName>
        <fullName evidence="9">Aquaporin Z 2</fullName>
    </submittedName>
</protein>
<feature type="transmembrane region" description="Helical" evidence="8">
    <location>
        <begin position="133"/>
        <end position="151"/>
    </location>
</feature>
<dbReference type="SUPFAM" id="SSF81338">
    <property type="entry name" value="Aquaporin-like"/>
    <property type="match status" value="1"/>
</dbReference>
<evidence type="ECO:0000256" key="4">
    <source>
        <dbReference type="ARBA" id="ARBA00022475"/>
    </source>
</evidence>
<evidence type="ECO:0000256" key="5">
    <source>
        <dbReference type="ARBA" id="ARBA00022692"/>
    </source>
</evidence>
<dbReference type="Proteomes" id="UP000294299">
    <property type="component" value="Chromosome NFRAN"/>
</dbReference>
<evidence type="ECO:0000313" key="9">
    <source>
        <dbReference type="EMBL" id="VFJ12798.1"/>
    </source>
</evidence>
<keyword evidence="4" id="KW-1003">Cell membrane</keyword>
<feature type="transmembrane region" description="Helical" evidence="8">
    <location>
        <begin position="21"/>
        <end position="38"/>
    </location>
</feature>
<dbReference type="RefSeq" id="WP_134482838.1">
    <property type="nucleotide sequence ID" value="NZ_LR216287.1"/>
</dbReference>
<feature type="transmembrane region" description="Helical" evidence="8">
    <location>
        <begin position="204"/>
        <end position="224"/>
    </location>
</feature>
<dbReference type="InterPro" id="IPR034294">
    <property type="entry name" value="Aquaporin_transptr"/>
</dbReference>
<feature type="transmembrane region" description="Helical" evidence="8">
    <location>
        <begin position="91"/>
        <end position="113"/>
    </location>
</feature>
<dbReference type="PROSITE" id="PS00221">
    <property type="entry name" value="MIP"/>
    <property type="match status" value="1"/>
</dbReference>
<feature type="transmembrane region" description="Helical" evidence="8">
    <location>
        <begin position="158"/>
        <end position="184"/>
    </location>
</feature>
<accession>A0A484I4X9</accession>
<dbReference type="CDD" id="cd00333">
    <property type="entry name" value="MIP"/>
    <property type="match status" value="1"/>
</dbReference>
<gene>
    <name evidence="9" type="primary">aqpZ2</name>
    <name evidence="9" type="ORF">NFRAN_0477</name>
</gene>
<keyword evidence="3" id="KW-0813">Transport</keyword>
<reference evidence="9 10" key="1">
    <citation type="submission" date="2019-02" db="EMBL/GenBank/DDBJ databases">
        <authorList>
            <person name="Lehtovirta-Morley E L."/>
        </authorList>
    </citation>
    <scope>NUCLEOTIDE SEQUENCE [LARGE SCALE GENOMIC DNA]</scope>
    <source>
        <strain evidence="9">NFRAN1</strain>
    </source>
</reference>
<dbReference type="PANTHER" id="PTHR19139">
    <property type="entry name" value="AQUAPORIN TRANSPORTER"/>
    <property type="match status" value="1"/>
</dbReference>
<dbReference type="GO" id="GO:0005886">
    <property type="term" value="C:plasma membrane"/>
    <property type="evidence" value="ECO:0007669"/>
    <property type="project" value="UniProtKB-SubCell"/>
</dbReference>
<dbReference type="KEGG" id="nfn:NFRAN_0477"/>
<dbReference type="EMBL" id="LR216287">
    <property type="protein sequence ID" value="VFJ12798.1"/>
    <property type="molecule type" value="Genomic_DNA"/>
</dbReference>
<evidence type="ECO:0000256" key="7">
    <source>
        <dbReference type="ARBA" id="ARBA00023136"/>
    </source>
</evidence>
<dbReference type="GO" id="GO:0015250">
    <property type="term" value="F:water channel activity"/>
    <property type="evidence" value="ECO:0007669"/>
    <property type="project" value="TreeGrafter"/>
</dbReference>
<dbReference type="InterPro" id="IPR000425">
    <property type="entry name" value="MIP"/>
</dbReference>
<dbReference type="OrthoDB" id="36050at2157"/>
<dbReference type="GeneID" id="39420009"/>
<keyword evidence="10" id="KW-1185">Reference proteome</keyword>
<name>A0A484I4X9_9ARCH</name>
<dbReference type="Pfam" id="PF00230">
    <property type="entry name" value="MIP"/>
    <property type="match status" value="1"/>
</dbReference>
<comment type="subcellular location">
    <subcellularLocation>
        <location evidence="1">Cell membrane</location>
        <topology evidence="1">Multi-pass membrane protein</topology>
    </subcellularLocation>
</comment>
<proteinExistence type="inferred from homology"/>
<dbReference type="InterPro" id="IPR022357">
    <property type="entry name" value="MIP_CS"/>
</dbReference>
<keyword evidence="7 8" id="KW-0472">Membrane</keyword>
<comment type="similarity">
    <text evidence="2">Belongs to the MIP/aquaporin (TC 1.A.8) family.</text>
</comment>
<evidence type="ECO:0000313" key="10">
    <source>
        <dbReference type="Proteomes" id="UP000294299"/>
    </source>
</evidence>